<feature type="repeat" description="HEAT" evidence="3">
    <location>
        <begin position="162"/>
        <end position="200"/>
    </location>
</feature>
<dbReference type="Pfam" id="PF22646">
    <property type="entry name" value="PPP2R1A-like_HEAT"/>
    <property type="match status" value="1"/>
</dbReference>
<dbReference type="InterPro" id="IPR021133">
    <property type="entry name" value="HEAT_type_2"/>
</dbReference>
<dbReference type="InterPro" id="IPR016024">
    <property type="entry name" value="ARM-type_fold"/>
</dbReference>
<keyword evidence="8" id="KW-1185">Reference proteome</keyword>
<name>A0A316UI19_9BASI</name>
<evidence type="ECO:0000313" key="7">
    <source>
        <dbReference type="EMBL" id="PWN24859.1"/>
    </source>
</evidence>
<feature type="repeat" description="HEAT" evidence="3">
    <location>
        <begin position="279"/>
        <end position="317"/>
    </location>
</feature>
<gene>
    <name evidence="7" type="ORF">BDZ90DRAFT_234475</name>
</gene>
<dbReference type="Proteomes" id="UP000245884">
    <property type="component" value="Unassembled WGS sequence"/>
</dbReference>
<feature type="repeat" description="HEAT" evidence="3">
    <location>
        <begin position="240"/>
        <end position="278"/>
    </location>
</feature>
<feature type="repeat" description="HEAT" evidence="3">
    <location>
        <begin position="318"/>
        <end position="356"/>
    </location>
</feature>
<dbReference type="InterPro" id="IPR011989">
    <property type="entry name" value="ARM-like"/>
</dbReference>
<feature type="region of interest" description="Disordered" evidence="4">
    <location>
        <begin position="617"/>
        <end position="638"/>
    </location>
</feature>
<dbReference type="RefSeq" id="XP_025359471.1">
    <property type="nucleotide sequence ID" value="XM_025507034.1"/>
</dbReference>
<protein>
    <submittedName>
        <fullName evidence="7">Putative ser/thr protein phosphatase 2A regulatory subunit A</fullName>
    </submittedName>
</protein>
<dbReference type="Gene3D" id="1.25.10.10">
    <property type="entry name" value="Leucine-rich Repeat Variant"/>
    <property type="match status" value="1"/>
</dbReference>
<dbReference type="GeneID" id="37028857"/>
<sequence>MDDPLAPIALLIDELKSDDVTLRLNAIHRISTIALALGPERARDELIPFLQDSLDDEDEVLLALAEELGSGFVEYLGGPEYAHLLLGPLENLAAVEETCVREKASDSITKIATVLTEPQIQAHYLPLLKRLSGGDWFTSRTSAASLFAAIYGKVGTSTQDEMRKMFGALCNDDTPMVRRAAARDLGAFAKELSPSSVIADMIPLYRKLSTDDQDSVRLLTVSDLIAIAEILPHAETKTYLLGSIRQAVWDKSWRVRYMVADHFVKLASAVGEDVVRDDLVAAFVALLKDNEAEVRTAGAGQIPGFANLITTDIILARLLPCVRDLSTDTSQHVRASLGTQISGLAPLLGKDATIEHLLPLFLQLLKDEFPDVRLNIISKLDQVNSVIGIDLLSQSLLPAIVELAEDKQWRVRQAIIEYIPLLAQQLGVEFFDEQLSGLCMSWLGDTVFSIREAATVNLKKLTDVFGVTWSSTSIIPKVLQMGHHPNYLYRMTTIFAITTMAPSLSVAVITSPSPPSSSSTEGDSTSSSVLGTVLSLSSDPIPNIRFNVCKAFGVLSAVLSSDPTGRSVVSEQILPALERLKADGDADVRFFAGQAGEVAARAEKGKVELPISEARLEERGTNAAEEVGKGGAKPLGSA</sequence>
<accession>A0A316UI19</accession>
<evidence type="ECO:0000313" key="8">
    <source>
        <dbReference type="Proteomes" id="UP000245884"/>
    </source>
</evidence>
<dbReference type="GO" id="GO:0005634">
    <property type="term" value="C:nucleus"/>
    <property type="evidence" value="ECO:0007669"/>
    <property type="project" value="TreeGrafter"/>
</dbReference>
<dbReference type="PROSITE" id="PS50077">
    <property type="entry name" value="HEAT_REPEAT"/>
    <property type="match status" value="7"/>
</dbReference>
<dbReference type="SUPFAM" id="SSF48371">
    <property type="entry name" value="ARM repeat"/>
    <property type="match status" value="1"/>
</dbReference>
<feature type="compositionally biased region" description="Gly residues" evidence="4">
    <location>
        <begin position="629"/>
        <end position="638"/>
    </location>
</feature>
<evidence type="ECO:0000256" key="3">
    <source>
        <dbReference type="PROSITE-ProRule" id="PRU00103"/>
    </source>
</evidence>
<dbReference type="STRING" id="1569628.A0A316UI19"/>
<feature type="domain" description="Phosphatase 2A Regulatory Subunit A helical" evidence="6">
    <location>
        <begin position="360"/>
        <end position="507"/>
    </location>
</feature>
<evidence type="ECO:0000256" key="4">
    <source>
        <dbReference type="SAM" id="MobiDB-lite"/>
    </source>
</evidence>
<dbReference type="InterPro" id="IPR055231">
    <property type="entry name" value="2AA_helical"/>
</dbReference>
<reference evidence="7 8" key="1">
    <citation type="journal article" date="2018" name="Mol. Biol. Evol.">
        <title>Broad Genomic Sampling Reveals a Smut Pathogenic Ancestry of the Fungal Clade Ustilaginomycotina.</title>
        <authorList>
            <person name="Kijpornyongpan T."/>
            <person name="Mondo S.J."/>
            <person name="Barry K."/>
            <person name="Sandor L."/>
            <person name="Lee J."/>
            <person name="Lipzen A."/>
            <person name="Pangilinan J."/>
            <person name="LaButti K."/>
            <person name="Hainaut M."/>
            <person name="Henrissat B."/>
            <person name="Grigoriev I.V."/>
            <person name="Spatafora J.W."/>
            <person name="Aime M.C."/>
        </authorList>
    </citation>
    <scope>NUCLEOTIDE SEQUENCE [LARGE SCALE GENOMIC DNA]</scope>
    <source>
        <strain evidence="7 8">MCA 5214</strain>
    </source>
</reference>
<feature type="repeat" description="HEAT" evidence="3">
    <location>
        <begin position="396"/>
        <end position="434"/>
    </location>
</feature>
<evidence type="ECO:0000256" key="1">
    <source>
        <dbReference type="ARBA" id="ARBA00022737"/>
    </source>
</evidence>
<feature type="domain" description="Phosphatase PP2A regulatory subunit A/Splicing factor 3B subunit 1-like HEAT repeat" evidence="5">
    <location>
        <begin position="272"/>
        <end position="349"/>
    </location>
</feature>
<dbReference type="OrthoDB" id="340346at2759"/>
<dbReference type="EMBL" id="KZ819678">
    <property type="protein sequence ID" value="PWN24859.1"/>
    <property type="molecule type" value="Genomic_DNA"/>
</dbReference>
<feature type="repeat" description="HEAT" evidence="3">
    <location>
        <begin position="201"/>
        <end position="239"/>
    </location>
</feature>
<dbReference type="AlphaFoldDB" id="A0A316UI19"/>
<dbReference type="PANTHER" id="PTHR10648:SF4">
    <property type="entry name" value="PROTEIN PHOSPHATASE 2 (FORMERLY 2A), REGULATORY SUBUNIT A, BETA ISOFORM-RELATED"/>
    <property type="match status" value="1"/>
</dbReference>
<evidence type="ECO:0000259" key="5">
    <source>
        <dbReference type="Pfam" id="PF22646"/>
    </source>
</evidence>
<evidence type="ECO:0000256" key="2">
    <source>
        <dbReference type="ARBA" id="ARBA00038332"/>
    </source>
</evidence>
<dbReference type="GO" id="GO:0000159">
    <property type="term" value="C:protein phosphatase type 2A complex"/>
    <property type="evidence" value="ECO:0007669"/>
    <property type="project" value="TreeGrafter"/>
</dbReference>
<dbReference type="FunFam" id="1.25.10.10:FF:000011">
    <property type="entry name" value="Serine/threonine-protein phosphatase 2A regulatory subunit A alpha isoform"/>
    <property type="match status" value="1"/>
</dbReference>
<keyword evidence="1" id="KW-0677">Repeat</keyword>
<feature type="repeat" description="HEAT" evidence="3">
    <location>
        <begin position="357"/>
        <end position="395"/>
    </location>
</feature>
<dbReference type="GO" id="GO:0019888">
    <property type="term" value="F:protein phosphatase regulator activity"/>
    <property type="evidence" value="ECO:0007669"/>
    <property type="project" value="TreeGrafter"/>
</dbReference>
<dbReference type="Pfam" id="PF22956">
    <property type="entry name" value="VPS15-like_hel"/>
    <property type="match status" value="1"/>
</dbReference>
<proteinExistence type="inferred from homology"/>
<dbReference type="InterPro" id="IPR051023">
    <property type="entry name" value="PP2A_Regulatory_Subunit_A"/>
</dbReference>
<dbReference type="GO" id="GO:0005829">
    <property type="term" value="C:cytosol"/>
    <property type="evidence" value="ECO:0007669"/>
    <property type="project" value="TreeGrafter"/>
</dbReference>
<dbReference type="PANTHER" id="PTHR10648">
    <property type="entry name" value="SERINE/THREONINE-PROTEIN PHOSPHATASE PP2A 65 KDA REGULATORY SUBUNIT"/>
    <property type="match status" value="1"/>
</dbReference>
<dbReference type="InterPro" id="IPR054573">
    <property type="entry name" value="PP2A/SF3B1-like_HEAT"/>
</dbReference>
<comment type="similarity">
    <text evidence="2">Belongs to the phosphatase 2A regulatory subunit A family.</text>
</comment>
<evidence type="ECO:0000259" key="6">
    <source>
        <dbReference type="Pfam" id="PF22956"/>
    </source>
</evidence>
<organism evidence="7 8">
    <name type="scientific">Jaminaea rosea</name>
    <dbReference type="NCBI Taxonomy" id="1569628"/>
    <lineage>
        <taxon>Eukaryota</taxon>
        <taxon>Fungi</taxon>
        <taxon>Dikarya</taxon>
        <taxon>Basidiomycota</taxon>
        <taxon>Ustilaginomycotina</taxon>
        <taxon>Exobasidiomycetes</taxon>
        <taxon>Microstromatales</taxon>
        <taxon>Microstromatales incertae sedis</taxon>
        <taxon>Jaminaea</taxon>
    </lineage>
</organism>